<dbReference type="HAMAP" id="MF_01584">
    <property type="entry name" value="UPF0502"/>
    <property type="match status" value="1"/>
</dbReference>
<dbReference type="EMBL" id="JADFUA010000002">
    <property type="protein sequence ID" value="MBE9608732.1"/>
    <property type="molecule type" value="Genomic_DNA"/>
</dbReference>
<dbReference type="Gene3D" id="1.10.10.10">
    <property type="entry name" value="Winged helix-like DNA-binding domain superfamily/Winged helix DNA-binding domain"/>
    <property type="match status" value="2"/>
</dbReference>
<evidence type="ECO:0000256" key="1">
    <source>
        <dbReference type="HAMAP-Rule" id="MF_01584"/>
    </source>
</evidence>
<sequence>MTDTAIPVLGLNETRVLGVLIEKQHTVPDSYPLTLNSLVTGCNQKSSRDPVLELGEAEVLAALEILREHALVGEVFGNRAMRYEHFTGKSLQIPAQAVALLATLMLRGPQTAGELRTNCERLHRFSDISAVEGFLEELAERHRMVLKLPRQPGAREARWAHLLSGEVNVEALASAPQAASGGIAELREEVAALRAEVAELRALVAALTA</sequence>
<keyword evidence="3" id="KW-1185">Reference proteome</keyword>
<evidence type="ECO:0000313" key="3">
    <source>
        <dbReference type="Proteomes" id="UP000604481"/>
    </source>
</evidence>
<comment type="similarity">
    <text evidence="1">Belongs to the UPF0502 family.</text>
</comment>
<dbReference type="PANTHER" id="PTHR38768">
    <property type="entry name" value="UPF0502 PROTEIN YCEH"/>
    <property type="match status" value="1"/>
</dbReference>
<reference evidence="2 3" key="1">
    <citation type="submission" date="2020-10" db="EMBL/GenBank/DDBJ databases">
        <title>The genome sequence of Chitinilyticum litopenaei 4Y14.</title>
        <authorList>
            <person name="Liu Y."/>
        </authorList>
    </citation>
    <scope>NUCLEOTIDE SEQUENCE [LARGE SCALE GENOMIC DNA]</scope>
    <source>
        <strain evidence="2 3">4Y14</strain>
    </source>
</reference>
<comment type="caution">
    <text evidence="2">The sequence shown here is derived from an EMBL/GenBank/DDBJ whole genome shotgun (WGS) entry which is preliminary data.</text>
</comment>
<dbReference type="InterPro" id="IPR007432">
    <property type="entry name" value="DUF480"/>
</dbReference>
<name>A0A8J7FJ18_9NEIS</name>
<dbReference type="PANTHER" id="PTHR38768:SF1">
    <property type="entry name" value="UPF0502 PROTEIN YCEH"/>
    <property type="match status" value="1"/>
</dbReference>
<dbReference type="InterPro" id="IPR036390">
    <property type="entry name" value="WH_DNA-bd_sf"/>
</dbReference>
<dbReference type="RefSeq" id="WP_194115260.1">
    <property type="nucleotide sequence ID" value="NZ_JADFUA010000002.1"/>
</dbReference>
<gene>
    <name evidence="2" type="ORF">INR99_05150</name>
</gene>
<dbReference type="InterPro" id="IPR036388">
    <property type="entry name" value="WH-like_DNA-bd_sf"/>
</dbReference>
<protein>
    <submittedName>
        <fullName evidence="2">YceH family protein</fullName>
    </submittedName>
</protein>
<evidence type="ECO:0000313" key="2">
    <source>
        <dbReference type="EMBL" id="MBE9608732.1"/>
    </source>
</evidence>
<dbReference type="AlphaFoldDB" id="A0A8J7FJ18"/>
<dbReference type="Proteomes" id="UP000604481">
    <property type="component" value="Unassembled WGS sequence"/>
</dbReference>
<dbReference type="SUPFAM" id="SSF46785">
    <property type="entry name" value="Winged helix' DNA-binding domain"/>
    <property type="match status" value="2"/>
</dbReference>
<dbReference type="Pfam" id="PF04337">
    <property type="entry name" value="DUF480"/>
    <property type="match status" value="1"/>
</dbReference>
<organism evidence="2 3">
    <name type="scientific">Chitinilyticum piscinae</name>
    <dbReference type="NCBI Taxonomy" id="2866724"/>
    <lineage>
        <taxon>Bacteria</taxon>
        <taxon>Pseudomonadati</taxon>
        <taxon>Pseudomonadota</taxon>
        <taxon>Betaproteobacteria</taxon>
        <taxon>Neisseriales</taxon>
        <taxon>Chitinibacteraceae</taxon>
        <taxon>Chitinilyticum</taxon>
    </lineage>
</organism>
<proteinExistence type="inferred from homology"/>
<accession>A0A8J7FJ18</accession>